<keyword evidence="1" id="KW-0540">Nuclease</keyword>
<dbReference type="AlphaFoldDB" id="A0A0G2I6C4"/>
<dbReference type="GO" id="GO:0005634">
    <property type="term" value="C:nucleus"/>
    <property type="evidence" value="ECO:0007669"/>
    <property type="project" value="TreeGrafter"/>
</dbReference>
<dbReference type="EMBL" id="LCZI01000569">
    <property type="protein sequence ID" value="KKZ65795.1"/>
    <property type="molecule type" value="Genomic_DNA"/>
</dbReference>
<dbReference type="GO" id="GO:0008408">
    <property type="term" value="F:3'-5' exonuclease activity"/>
    <property type="evidence" value="ECO:0007669"/>
    <property type="project" value="InterPro"/>
</dbReference>
<dbReference type="CDD" id="cd06141">
    <property type="entry name" value="WRN_exo"/>
    <property type="match status" value="1"/>
</dbReference>
<dbReference type="Proteomes" id="UP000034164">
    <property type="component" value="Unassembled WGS sequence"/>
</dbReference>
<dbReference type="InterPro" id="IPR012337">
    <property type="entry name" value="RNaseH-like_sf"/>
</dbReference>
<dbReference type="Gene3D" id="3.30.420.10">
    <property type="entry name" value="Ribonuclease H-like superfamily/Ribonuclease H"/>
    <property type="match status" value="1"/>
</dbReference>
<name>A0A0G2I6C4_9EURO</name>
<evidence type="ECO:0000259" key="4">
    <source>
        <dbReference type="SMART" id="SM00474"/>
    </source>
</evidence>
<dbReference type="GO" id="GO:0003676">
    <property type="term" value="F:nucleic acid binding"/>
    <property type="evidence" value="ECO:0007669"/>
    <property type="project" value="InterPro"/>
</dbReference>
<dbReference type="InterPro" id="IPR051132">
    <property type="entry name" value="3-5_Exonuclease_domain"/>
</dbReference>
<dbReference type="VEuPathDB" id="FungiDB:EMCG_01180"/>
<evidence type="ECO:0000256" key="2">
    <source>
        <dbReference type="ARBA" id="ARBA00022801"/>
    </source>
</evidence>
<dbReference type="GO" id="GO:0006139">
    <property type="term" value="P:nucleobase-containing compound metabolic process"/>
    <property type="evidence" value="ECO:0007669"/>
    <property type="project" value="InterPro"/>
</dbReference>
<evidence type="ECO:0000256" key="1">
    <source>
        <dbReference type="ARBA" id="ARBA00022722"/>
    </source>
</evidence>
<dbReference type="GO" id="GO:0005737">
    <property type="term" value="C:cytoplasm"/>
    <property type="evidence" value="ECO:0007669"/>
    <property type="project" value="TreeGrafter"/>
</dbReference>
<dbReference type="PANTHER" id="PTHR13620:SF104">
    <property type="entry name" value="EXONUCLEASE 3'-5' DOMAIN-CONTAINING PROTEIN 2"/>
    <property type="match status" value="1"/>
</dbReference>
<protein>
    <recommendedName>
        <fullName evidence="4">3'-5' exonuclease domain-containing protein</fullName>
    </recommendedName>
</protein>
<evidence type="ECO:0000256" key="3">
    <source>
        <dbReference type="SAM" id="MobiDB-lite"/>
    </source>
</evidence>
<dbReference type="OrthoDB" id="1920326at2759"/>
<proteinExistence type="predicted"/>
<dbReference type="SUPFAM" id="SSF53098">
    <property type="entry name" value="Ribonuclease H-like"/>
    <property type="match status" value="1"/>
</dbReference>
<sequence>MLSPALLPHGLRQYSSATCSGWRIPAEGNRISKSRNDYLWLHLGSGCRNYCHSANVTYVMSRNRKFRTPSPWRGARLMYTPWRAFSDTSINYAARKPKPPPNPKPLAPKPLFGVRTSQTPVIGKPRSRIRVPEDPRAILSQTLASTATVPEPQDEQSLEQRILKHRKTHPKTHYSNRELLSSAIGTLWDQIEFDANYGQRLQLLDEQIAAAAAAQDSRPLEIPAFKPSPADLEIDMTASADLARLEPIKEREIEQVDRERDFERFIERVRELERRVFDIRYNIIINDIAVSNVFDTVLKRFYHDDIYVGRVRELTHFWNSIEVSVRKRRRAYLDSQSWLQRVSSKALRDISYYLKYLGKLPGVPEKRQRVYTKYERLLSIDKKLISAAGHKWRKYMSTGLYFSKYSSVPEAWAFEISCSATSDAFIQYRKAMNETIEEIEDTLHEFRARHGNNKPYTRKRQELITFKSSQRALVSARNKLIQDFGPFFSYAIYLFYARQPTSSIYWKQWEVISPFILSRTRLLSIRGSVSGLLAVLDVGRRGGYRTETNLEHALWKWYREFPILWMDEFIVELEAFTEIHFLRLQSEERLAKLDLNRNENPSVIFPKQADLEKIRDWALEMARITGSGDDFTLGDSEKDTSRKNSRFMREMSIWHRIKRDVNTGLLNGKMIKSPAMPPVSWSLPLRLTKAKRSRRSGIRSKLIAPLPLPSKPAKRKSKRSGIGSKAGRVGADQPSVLEPTPSSAKRRLTATHKKQPSGWLGGIFNRVPFSKYHTRAAGGFAESPAQTSNGQTDTSPSKFWSYDLNKTPDGKDITVHYCTSLQTTERVAAHFLSESVVGLDLEWKAQASTTDALVENVSVIQLASRERIAIFHLALFNPANSLHHLVSPTLKRLLESPEIVKVGVAIRADCTRLHKFLGIQTTNLCEVSRLHKVVKHHLNPKLINKRLVNLAQQVEEHLGLPLDKDPEIRCGGWSKKLTYRQVKYAATDPYAALQLYHVLEAKRLQLEPVPPSPAHPVIPYTTPESIGKIHPQSNLSGHEEVPAACESEIKSSAAEN</sequence>
<dbReference type="PANTHER" id="PTHR13620">
    <property type="entry name" value="3-5 EXONUCLEASE"/>
    <property type="match status" value="1"/>
</dbReference>
<dbReference type="InterPro" id="IPR002562">
    <property type="entry name" value="3'-5'_exonuclease_dom"/>
</dbReference>
<dbReference type="InterPro" id="IPR036397">
    <property type="entry name" value="RNaseH_sf"/>
</dbReference>
<keyword evidence="2" id="KW-0378">Hydrolase</keyword>
<feature type="region of interest" description="Disordered" evidence="3">
    <location>
        <begin position="94"/>
        <end position="118"/>
    </location>
</feature>
<dbReference type="Pfam" id="PF01612">
    <property type="entry name" value="DNA_pol_A_exo1"/>
    <property type="match status" value="1"/>
</dbReference>
<reference evidence="6" key="1">
    <citation type="journal article" date="2015" name="PLoS Genet.">
        <title>The dynamic genome and transcriptome of the human fungal pathogen Blastomyces and close relative Emmonsia.</title>
        <authorList>
            <person name="Munoz J.F."/>
            <person name="Gauthier G.M."/>
            <person name="Desjardins C.A."/>
            <person name="Gallo J.E."/>
            <person name="Holder J."/>
            <person name="Sullivan T.D."/>
            <person name="Marty A.J."/>
            <person name="Carmen J.C."/>
            <person name="Chen Z."/>
            <person name="Ding L."/>
            <person name="Gujja S."/>
            <person name="Magrini V."/>
            <person name="Misas E."/>
            <person name="Mitreva M."/>
            <person name="Priest M."/>
            <person name="Saif S."/>
            <person name="Whiston E.A."/>
            <person name="Young S."/>
            <person name="Zeng Q."/>
            <person name="Goldman W.E."/>
            <person name="Mardis E.R."/>
            <person name="Taylor J.W."/>
            <person name="McEwen J.G."/>
            <person name="Clay O.K."/>
            <person name="Klein B.S."/>
            <person name="Cuomo C.A."/>
        </authorList>
    </citation>
    <scope>NUCLEOTIDE SEQUENCE [LARGE SCALE GENOMIC DNA]</scope>
    <source>
        <strain evidence="6">UAMH 3008</strain>
    </source>
</reference>
<accession>A0A0G2I6C4</accession>
<organism evidence="5 6">
    <name type="scientific">[Emmonsia] crescens</name>
    <dbReference type="NCBI Taxonomy" id="73230"/>
    <lineage>
        <taxon>Eukaryota</taxon>
        <taxon>Fungi</taxon>
        <taxon>Dikarya</taxon>
        <taxon>Ascomycota</taxon>
        <taxon>Pezizomycotina</taxon>
        <taxon>Eurotiomycetes</taxon>
        <taxon>Eurotiomycetidae</taxon>
        <taxon>Onygenales</taxon>
        <taxon>Ajellomycetaceae</taxon>
        <taxon>Emergomyces</taxon>
    </lineage>
</organism>
<comment type="caution">
    <text evidence="5">The sequence shown here is derived from an EMBL/GenBank/DDBJ whole genome shotgun (WGS) entry which is preliminary data.</text>
</comment>
<evidence type="ECO:0000313" key="6">
    <source>
        <dbReference type="Proteomes" id="UP000034164"/>
    </source>
</evidence>
<feature type="compositionally biased region" description="Basic residues" evidence="3">
    <location>
        <begin position="744"/>
        <end position="755"/>
    </location>
</feature>
<feature type="compositionally biased region" description="Pro residues" evidence="3">
    <location>
        <begin position="99"/>
        <end position="108"/>
    </location>
</feature>
<gene>
    <name evidence="5" type="ORF">EMCG_01180</name>
</gene>
<feature type="region of interest" description="Disordered" evidence="3">
    <location>
        <begin position="690"/>
        <end position="755"/>
    </location>
</feature>
<feature type="region of interest" description="Disordered" evidence="3">
    <location>
        <begin position="1025"/>
        <end position="1056"/>
    </location>
</feature>
<evidence type="ECO:0000313" key="5">
    <source>
        <dbReference type="EMBL" id="KKZ65795.1"/>
    </source>
</evidence>
<dbReference type="SMART" id="SM00474">
    <property type="entry name" value="35EXOc"/>
    <property type="match status" value="1"/>
</dbReference>
<feature type="domain" description="3'-5' exonuclease" evidence="4">
    <location>
        <begin position="815"/>
        <end position="1004"/>
    </location>
</feature>